<keyword evidence="4" id="KW-1185">Reference proteome</keyword>
<dbReference type="SUPFAM" id="SSF56801">
    <property type="entry name" value="Acetyl-CoA synthetase-like"/>
    <property type="match status" value="1"/>
</dbReference>
<sequence length="864" mass="97454">MTRFRTLVEAIRERSSEVSIGITFIAGDDEETFVSYKDLYEKAALILGVLQANGVQSGDELVLQIEDQIDFVTFFWACILGRIIPVPVTIGNNDEHRNKVFQIMKILNNPFLATSKRQLAYLEKYAESNDLNGELHGINAKTLLVDQMQPVSQAGQIEPLEDFEIVFIQFSSGSTGEPKGVILTHDNLLANIYASIKCSGTSRQDSMLTWMPLTHDMGMIGSHMLPLVAGINQYLIPTSLFIRRPTLWLKKTSEHQATILSSPNFGFRYLLSFYKPESNYDWDLSHVKIIYNGAEPISTELCHEFLDQMSRYGLKETVIFPVYGLAEASVAVSFPVPGEELKEVNLDRRNLNVLDMIRNVDPKDADCITLVEVGSPVDDCLLRICDTQDNVLNEKTVGEIQISGRNVTSGYYRNQEATDRILTGDGWLRTGDLGFLQNGKLVITGRLKDIIFINGQNYYPYDIERIVEQIDGAKYGGVAACGVFDAEQQKEEIVVFVIHKKKLEEFLDMYADVKKWVGRQLGVEVKDVIPLRRLPKTTSGKIQRYKLADEYSMGLFNDISLELKQLANRSIEQAQDHLPVNGIEHKLLQIWSCVLQVEADQISVNDNFFEIGGNSTLMVQMISYIDADYPGTINITDPFETPTIKGLAEHIDSASRKQEPSQSITLLELPETFFVDNNASYLQSPIQEYSFVMEEQHYSMLRDISANEAIGVQDVLVLLFAFAVSQIAGVQSVPLQVLHDEGRIYPVTVDFSQTMDFSRLLQEVLHIRKGGSGSGRSIHAFADARILKSERSVLALVYSRSNLNSNLNLMEIFDITGRIDEYEDTLTFICEYNALRLSKEGMGRVVSQYQKLIETLISQYVLRR</sequence>
<dbReference type="InterPro" id="IPR000873">
    <property type="entry name" value="AMP-dep_synth/lig_dom"/>
</dbReference>
<dbReference type="InterPro" id="IPR020845">
    <property type="entry name" value="AMP-binding_CS"/>
</dbReference>
<dbReference type="Proteomes" id="UP000249890">
    <property type="component" value="Chromosome"/>
</dbReference>
<dbReference type="Gene3D" id="3.30.559.30">
    <property type="entry name" value="Nonribosomal peptide synthetase, condensation domain"/>
    <property type="match status" value="1"/>
</dbReference>
<dbReference type="InterPro" id="IPR009081">
    <property type="entry name" value="PP-bd_ACP"/>
</dbReference>
<dbReference type="Gene3D" id="3.30.300.30">
    <property type="match status" value="1"/>
</dbReference>
<dbReference type="AlphaFoldDB" id="A0A2Z2K4B3"/>
<dbReference type="Gene3D" id="1.10.1200.10">
    <property type="entry name" value="ACP-like"/>
    <property type="match status" value="1"/>
</dbReference>
<dbReference type="SUPFAM" id="SSF47336">
    <property type="entry name" value="ACP-like"/>
    <property type="match status" value="1"/>
</dbReference>
<dbReference type="KEGG" id="pdh:B9T62_07175"/>
<dbReference type="InterPro" id="IPR036736">
    <property type="entry name" value="ACP-like_sf"/>
</dbReference>
<dbReference type="EMBL" id="CP021780">
    <property type="protein sequence ID" value="ASA20596.1"/>
    <property type="molecule type" value="Genomic_DNA"/>
</dbReference>
<comment type="similarity">
    <text evidence="1">Belongs to the ATP-dependent AMP-binding enzyme family.</text>
</comment>
<gene>
    <name evidence="3" type="ORF">B9T62_07175</name>
</gene>
<evidence type="ECO:0000313" key="3">
    <source>
        <dbReference type="EMBL" id="ASA20596.1"/>
    </source>
</evidence>
<dbReference type="GO" id="GO:0005886">
    <property type="term" value="C:plasma membrane"/>
    <property type="evidence" value="ECO:0007669"/>
    <property type="project" value="TreeGrafter"/>
</dbReference>
<dbReference type="InterPro" id="IPR042099">
    <property type="entry name" value="ANL_N_sf"/>
</dbReference>
<evidence type="ECO:0000256" key="1">
    <source>
        <dbReference type="ARBA" id="ARBA00006432"/>
    </source>
</evidence>
<protein>
    <recommendedName>
        <fullName evidence="2">Carrier domain-containing protein</fullName>
    </recommendedName>
</protein>
<proteinExistence type="inferred from homology"/>
<reference evidence="3 4" key="1">
    <citation type="submission" date="2017-06" db="EMBL/GenBank/DDBJ databases">
        <title>Complete genome sequence of Paenibacillus donghaensis KCTC 13049T isolated from East Sea sediment, South Korea.</title>
        <authorList>
            <person name="Jung B.K."/>
            <person name="Hong S.-J."/>
            <person name="Shin J.-H."/>
        </authorList>
    </citation>
    <scope>NUCLEOTIDE SEQUENCE [LARGE SCALE GENOMIC DNA]</scope>
    <source>
        <strain evidence="3 4">KCTC 13049</strain>
    </source>
</reference>
<dbReference type="SUPFAM" id="SSF52777">
    <property type="entry name" value="CoA-dependent acyltransferases"/>
    <property type="match status" value="1"/>
</dbReference>
<dbReference type="GO" id="GO:0006633">
    <property type="term" value="P:fatty acid biosynthetic process"/>
    <property type="evidence" value="ECO:0007669"/>
    <property type="project" value="TreeGrafter"/>
</dbReference>
<accession>A0A2Z2K4B3</accession>
<dbReference type="RefSeq" id="WP_087914614.1">
    <property type="nucleotide sequence ID" value="NZ_CP021780.1"/>
</dbReference>
<dbReference type="GO" id="GO:0070566">
    <property type="term" value="F:adenylyltransferase activity"/>
    <property type="evidence" value="ECO:0007669"/>
    <property type="project" value="TreeGrafter"/>
</dbReference>
<evidence type="ECO:0000313" key="4">
    <source>
        <dbReference type="Proteomes" id="UP000249890"/>
    </source>
</evidence>
<dbReference type="Pfam" id="PF00501">
    <property type="entry name" value="AMP-binding"/>
    <property type="match status" value="1"/>
</dbReference>
<evidence type="ECO:0000259" key="2">
    <source>
        <dbReference type="PROSITE" id="PS50075"/>
    </source>
</evidence>
<dbReference type="InterPro" id="IPR045851">
    <property type="entry name" value="AMP-bd_C_sf"/>
</dbReference>
<dbReference type="Pfam" id="PF00550">
    <property type="entry name" value="PP-binding"/>
    <property type="match status" value="1"/>
</dbReference>
<dbReference type="PANTHER" id="PTHR22754:SF32">
    <property type="entry name" value="DISCO-INTERACTING PROTEIN 2"/>
    <property type="match status" value="1"/>
</dbReference>
<dbReference type="OrthoDB" id="9765680at2"/>
<dbReference type="PROSITE" id="PS00455">
    <property type="entry name" value="AMP_BINDING"/>
    <property type="match status" value="1"/>
</dbReference>
<dbReference type="PANTHER" id="PTHR22754">
    <property type="entry name" value="DISCO-INTERACTING PROTEIN 2 DIP2 -RELATED"/>
    <property type="match status" value="1"/>
</dbReference>
<organism evidence="3 4">
    <name type="scientific">Paenibacillus donghaensis</name>
    <dbReference type="NCBI Taxonomy" id="414771"/>
    <lineage>
        <taxon>Bacteria</taxon>
        <taxon>Bacillati</taxon>
        <taxon>Bacillota</taxon>
        <taxon>Bacilli</taxon>
        <taxon>Bacillales</taxon>
        <taxon>Paenibacillaceae</taxon>
        <taxon>Paenibacillus</taxon>
    </lineage>
</organism>
<dbReference type="PROSITE" id="PS50075">
    <property type="entry name" value="CARRIER"/>
    <property type="match status" value="1"/>
</dbReference>
<name>A0A2Z2K4B3_9BACL</name>
<feature type="domain" description="Carrier" evidence="2">
    <location>
        <begin position="578"/>
        <end position="655"/>
    </location>
</feature>
<dbReference type="Gene3D" id="3.40.50.12780">
    <property type="entry name" value="N-terminal domain of ligase-like"/>
    <property type="match status" value="1"/>
</dbReference>